<dbReference type="SUPFAM" id="SSF55811">
    <property type="entry name" value="Nudix"/>
    <property type="match status" value="1"/>
</dbReference>
<dbReference type="InterPro" id="IPR029401">
    <property type="entry name" value="Nudix_N"/>
</dbReference>
<accession>A0A7J7L948</accession>
<dbReference type="PANTHER" id="PTHR43222">
    <property type="entry name" value="NUDIX HYDROLASE 23"/>
    <property type="match status" value="1"/>
</dbReference>
<gene>
    <name evidence="3" type="ORF">GIB67_023218</name>
</gene>
<dbReference type="PROSITE" id="PS51462">
    <property type="entry name" value="NUDIX"/>
    <property type="match status" value="1"/>
</dbReference>
<protein>
    <recommendedName>
        <fullName evidence="2">Nudix hydrolase domain-containing protein</fullName>
    </recommendedName>
</protein>
<feature type="domain" description="Nudix hydrolase" evidence="2">
    <location>
        <begin position="26"/>
        <end position="149"/>
    </location>
</feature>
<organism evidence="3 4">
    <name type="scientific">Kingdonia uniflora</name>
    <dbReference type="NCBI Taxonomy" id="39325"/>
    <lineage>
        <taxon>Eukaryota</taxon>
        <taxon>Viridiplantae</taxon>
        <taxon>Streptophyta</taxon>
        <taxon>Embryophyta</taxon>
        <taxon>Tracheophyta</taxon>
        <taxon>Spermatophyta</taxon>
        <taxon>Magnoliopsida</taxon>
        <taxon>Ranunculales</taxon>
        <taxon>Circaeasteraceae</taxon>
        <taxon>Kingdonia</taxon>
    </lineage>
</organism>
<dbReference type="PANTHER" id="PTHR43222:SF2">
    <property type="entry name" value="NUDIX HYDROLASE 23, CHLOROPLASTIC"/>
    <property type="match status" value="1"/>
</dbReference>
<dbReference type="AlphaFoldDB" id="A0A7J7L948"/>
<dbReference type="InterPro" id="IPR020084">
    <property type="entry name" value="NUDIX_hydrolase_CS"/>
</dbReference>
<evidence type="ECO:0000256" key="1">
    <source>
        <dbReference type="ARBA" id="ARBA00022801"/>
    </source>
</evidence>
<dbReference type="Pfam" id="PF14803">
    <property type="entry name" value="Zn_ribbon_Nudix"/>
    <property type="match status" value="1"/>
</dbReference>
<dbReference type="EMBL" id="JACGCM010002531">
    <property type="protein sequence ID" value="KAF6139165.1"/>
    <property type="molecule type" value="Genomic_DNA"/>
</dbReference>
<comment type="caution">
    <text evidence="3">The sequence shown here is derived from an EMBL/GenBank/DDBJ whole genome shotgun (WGS) entry which is preliminary data.</text>
</comment>
<dbReference type="OrthoDB" id="447842at2759"/>
<dbReference type="Gene3D" id="3.90.79.10">
    <property type="entry name" value="Nucleoside Triphosphate Pyrophosphohydrolase"/>
    <property type="match status" value="1"/>
</dbReference>
<dbReference type="Pfam" id="PF00293">
    <property type="entry name" value="NUDIX"/>
    <property type="match status" value="1"/>
</dbReference>
<dbReference type="Gene3D" id="2.20.70.10">
    <property type="match status" value="1"/>
</dbReference>
<name>A0A7J7L948_9MAGN</name>
<dbReference type="InterPro" id="IPR000086">
    <property type="entry name" value="NUDIX_hydrolase_dom"/>
</dbReference>
<keyword evidence="4" id="KW-1185">Reference proteome</keyword>
<sequence>MMQGVPDGDDKPRAICTICGKIAYQNPKMVVGCLVEHGNKILLVQRNIQPAKGLWTLPAGFMEIGESAVQGATRETWEEAGADVEVVSPFIHMDVPLIGHSYMIFRAKLKTPHFAPGPESLDCKLFAVEDIPFDTLAFSSMLVTLNLYIKDLKAGKPRFHYCIVNKSLMNEVGLGKPILPLFNQFGLKSSSAVSFFQWFKPKWRRLKFGFIRAGAAPSDIHAHTVDNYFEC</sequence>
<dbReference type="InterPro" id="IPR015797">
    <property type="entry name" value="NUDIX_hydrolase-like_dom_sf"/>
</dbReference>
<reference evidence="3 4" key="1">
    <citation type="journal article" date="2020" name="IScience">
        <title>Genome Sequencing of the Endangered Kingdonia uniflora (Circaeasteraceae, Ranunculales) Reveals Potential Mechanisms of Evolutionary Specialization.</title>
        <authorList>
            <person name="Sun Y."/>
            <person name="Deng T."/>
            <person name="Zhang A."/>
            <person name="Moore M.J."/>
            <person name="Landis J.B."/>
            <person name="Lin N."/>
            <person name="Zhang H."/>
            <person name="Zhang X."/>
            <person name="Huang J."/>
            <person name="Zhang X."/>
            <person name="Sun H."/>
            <person name="Wang H."/>
        </authorList>
    </citation>
    <scope>NUCLEOTIDE SEQUENCE [LARGE SCALE GENOMIC DNA]</scope>
    <source>
        <strain evidence="3">TB1705</strain>
        <tissue evidence="3">Leaf</tissue>
    </source>
</reference>
<dbReference type="CDD" id="cd04511">
    <property type="entry name" value="NUDIX_Hydrolase"/>
    <property type="match status" value="1"/>
</dbReference>
<dbReference type="GO" id="GO:0016787">
    <property type="term" value="F:hydrolase activity"/>
    <property type="evidence" value="ECO:0007669"/>
    <property type="project" value="UniProtKB-KW"/>
</dbReference>
<evidence type="ECO:0000313" key="4">
    <source>
        <dbReference type="Proteomes" id="UP000541444"/>
    </source>
</evidence>
<dbReference type="PROSITE" id="PS00893">
    <property type="entry name" value="NUDIX_BOX"/>
    <property type="match status" value="1"/>
</dbReference>
<evidence type="ECO:0000313" key="3">
    <source>
        <dbReference type="EMBL" id="KAF6139165.1"/>
    </source>
</evidence>
<evidence type="ECO:0000259" key="2">
    <source>
        <dbReference type="PROSITE" id="PS51462"/>
    </source>
</evidence>
<proteinExistence type="predicted"/>
<dbReference type="Proteomes" id="UP000541444">
    <property type="component" value="Unassembled WGS sequence"/>
</dbReference>
<keyword evidence="1" id="KW-0378">Hydrolase</keyword>